<evidence type="ECO:0000313" key="1">
    <source>
        <dbReference type="EMBL" id="KGO87718.1"/>
    </source>
</evidence>
<dbReference type="SUPFAM" id="SSF53756">
    <property type="entry name" value="UDP-Glycosyltransferase/glycogen phosphorylase"/>
    <property type="match status" value="1"/>
</dbReference>
<dbReference type="GO" id="GO:0016740">
    <property type="term" value="F:transferase activity"/>
    <property type="evidence" value="ECO:0007669"/>
    <property type="project" value="UniProtKB-KW"/>
</dbReference>
<dbReference type="PANTHER" id="PTHR12526">
    <property type="entry name" value="GLYCOSYLTRANSFERASE"/>
    <property type="match status" value="1"/>
</dbReference>
<dbReference type="CDD" id="cd03801">
    <property type="entry name" value="GT4_PimA-like"/>
    <property type="match status" value="1"/>
</dbReference>
<dbReference type="RefSeq" id="WP_026980821.1">
    <property type="nucleotide sequence ID" value="NZ_AUCZ01000015.1"/>
</dbReference>
<organism evidence="1 2">
    <name type="scientific">Flavobacterium suncheonense GH29-5 = DSM 17707</name>
    <dbReference type="NCBI Taxonomy" id="1121899"/>
    <lineage>
        <taxon>Bacteria</taxon>
        <taxon>Pseudomonadati</taxon>
        <taxon>Bacteroidota</taxon>
        <taxon>Flavobacteriia</taxon>
        <taxon>Flavobacteriales</taxon>
        <taxon>Flavobacteriaceae</taxon>
        <taxon>Flavobacterium</taxon>
    </lineage>
</organism>
<dbReference type="PANTHER" id="PTHR12526:SF584">
    <property type="entry name" value="GLYCOSYLTRANSFERASE"/>
    <property type="match status" value="1"/>
</dbReference>
<sequence length="414" mass="47159">MQNPKLLIISSVWVEPQSSAAGSRMLQLIRFFQSEGYEVVYASTASASEFAFDLKKIDVASHIVLLNDSSFDAFVKGLQPDAVLFDRFMVEEQFGSRVSAHCPDAVKILDTEDLHCLRDVRKNAYKKGLAFQMDMLFSEVAKREIASIFRCDLTLMISEFEIMLLEDFFRVDKSLLHYLPILIDQKAIAEFDKRASFAKRKDFVFIGNFLHEPNWNCVQVLKTEIWPELRKRLPEAKMQIYGAYPSQKVLQLHNPAEHFFINGRAESADEVIEQSRVLLAPIRFGAGIKGKLLEAMVCGTPSVTTSIGAEAMPGNLPWNGFICDDNEGFVNAAAVLYSDEMLWSEAQQKGIEIVSQRFSEDLFLPDLRSKIETLRDNLTAHRQKNFIGAMLQHHTMQSTYYMSKWIEEKNKKGV</sequence>
<dbReference type="AlphaFoldDB" id="A0A0A2M8G6"/>
<dbReference type="STRING" id="1121899.GCA_000430025_02517"/>
<evidence type="ECO:0000313" key="2">
    <source>
        <dbReference type="Proteomes" id="UP000030121"/>
    </source>
</evidence>
<name>A0A0A2M8G6_9FLAO</name>
<proteinExistence type="predicted"/>
<protein>
    <submittedName>
        <fullName evidence="1">Glycosyltransferase</fullName>
    </submittedName>
</protein>
<accession>A0A0A2M8G6</accession>
<comment type="caution">
    <text evidence="1">The sequence shown here is derived from an EMBL/GenBank/DDBJ whole genome shotgun (WGS) entry which is preliminary data.</text>
</comment>
<dbReference type="Pfam" id="PF13692">
    <property type="entry name" value="Glyco_trans_1_4"/>
    <property type="match status" value="1"/>
</dbReference>
<keyword evidence="2" id="KW-1185">Reference proteome</keyword>
<dbReference type="Proteomes" id="UP000030121">
    <property type="component" value="Unassembled WGS sequence"/>
</dbReference>
<dbReference type="eggNOG" id="COG0438">
    <property type="taxonomic scope" value="Bacteria"/>
</dbReference>
<dbReference type="Gene3D" id="3.40.50.2000">
    <property type="entry name" value="Glycogen Phosphorylase B"/>
    <property type="match status" value="1"/>
</dbReference>
<keyword evidence="1" id="KW-0808">Transferase</keyword>
<dbReference type="OrthoDB" id="9807209at2"/>
<dbReference type="EMBL" id="JRLW01000018">
    <property type="protein sequence ID" value="KGO87718.1"/>
    <property type="molecule type" value="Genomic_DNA"/>
</dbReference>
<gene>
    <name evidence="1" type="ORF">Q764_12700</name>
</gene>
<reference evidence="1 2" key="1">
    <citation type="submission" date="2013-09" db="EMBL/GenBank/DDBJ databases">
        <authorList>
            <person name="Zeng Z."/>
            <person name="Chen C."/>
        </authorList>
    </citation>
    <scope>NUCLEOTIDE SEQUENCE [LARGE SCALE GENOMIC DNA]</scope>
    <source>
        <strain evidence="1 2">GH29-5</strain>
    </source>
</reference>